<dbReference type="PRINTS" id="PR00081">
    <property type="entry name" value="GDHRDH"/>
</dbReference>
<accession>A0AA38C8K4</accession>
<evidence type="ECO:0000313" key="4">
    <source>
        <dbReference type="EMBL" id="KAH9295770.1"/>
    </source>
</evidence>
<dbReference type="PANTHER" id="PTHR43490:SF73">
    <property type="entry name" value="OS07G0685800 PROTEIN"/>
    <property type="match status" value="1"/>
</dbReference>
<organism evidence="4 5">
    <name type="scientific">Taxus chinensis</name>
    <name type="common">Chinese yew</name>
    <name type="synonym">Taxus wallichiana var. chinensis</name>
    <dbReference type="NCBI Taxonomy" id="29808"/>
    <lineage>
        <taxon>Eukaryota</taxon>
        <taxon>Viridiplantae</taxon>
        <taxon>Streptophyta</taxon>
        <taxon>Embryophyta</taxon>
        <taxon>Tracheophyta</taxon>
        <taxon>Spermatophyta</taxon>
        <taxon>Pinopsida</taxon>
        <taxon>Pinidae</taxon>
        <taxon>Conifers II</taxon>
        <taxon>Cupressales</taxon>
        <taxon>Taxaceae</taxon>
        <taxon>Taxus</taxon>
    </lineage>
</organism>
<evidence type="ECO:0000256" key="2">
    <source>
        <dbReference type="ARBA" id="ARBA00022857"/>
    </source>
</evidence>
<proteinExistence type="inferred from homology"/>
<dbReference type="EMBL" id="JAHRHJ020000011">
    <property type="protein sequence ID" value="KAH9295770.1"/>
    <property type="molecule type" value="Genomic_DNA"/>
</dbReference>
<dbReference type="OMA" id="HINCISP"/>
<keyword evidence="2" id="KW-0521">NADP</keyword>
<comment type="caution">
    <text evidence="4">The sequence shown here is derived from an EMBL/GenBank/DDBJ whole genome shotgun (WGS) entry which is preliminary data.</text>
</comment>
<keyword evidence="3" id="KW-0560">Oxidoreductase</keyword>
<dbReference type="GO" id="GO:0016491">
    <property type="term" value="F:oxidoreductase activity"/>
    <property type="evidence" value="ECO:0007669"/>
    <property type="project" value="UniProtKB-KW"/>
</dbReference>
<keyword evidence="5" id="KW-1185">Reference proteome</keyword>
<evidence type="ECO:0000256" key="1">
    <source>
        <dbReference type="ARBA" id="ARBA00006484"/>
    </source>
</evidence>
<dbReference type="Gene3D" id="3.40.50.720">
    <property type="entry name" value="NAD(P)-binding Rossmann-like Domain"/>
    <property type="match status" value="1"/>
</dbReference>
<sequence>MVEAVLPLLKLACEGGGRIVNVSSREGVLEYIPSETLRQQLGDFHNLTEDKIDAFLQTFLEDFQRGLLKINGWPVTYSAYFISKAAVNAYTRLLAREHPHMYVNCVHPGFVNTDLNFNVGKLSIDEGSQGPVMVALLPP</sequence>
<gene>
    <name evidence="4" type="ORF">KI387_039358</name>
</gene>
<dbReference type="Pfam" id="PF00106">
    <property type="entry name" value="adh_short"/>
    <property type="match status" value="1"/>
</dbReference>
<dbReference type="Proteomes" id="UP000824469">
    <property type="component" value="Unassembled WGS sequence"/>
</dbReference>
<name>A0AA38C8K4_TAXCH</name>
<dbReference type="InterPro" id="IPR036291">
    <property type="entry name" value="NAD(P)-bd_dom_sf"/>
</dbReference>
<dbReference type="SUPFAM" id="SSF51735">
    <property type="entry name" value="NAD(P)-binding Rossmann-fold domains"/>
    <property type="match status" value="1"/>
</dbReference>
<dbReference type="PANTHER" id="PTHR43490">
    <property type="entry name" value="(+)-NEOMENTHOL DEHYDROGENASE"/>
    <property type="match status" value="1"/>
</dbReference>
<dbReference type="GO" id="GO:0016020">
    <property type="term" value="C:membrane"/>
    <property type="evidence" value="ECO:0007669"/>
    <property type="project" value="TreeGrafter"/>
</dbReference>
<evidence type="ECO:0000256" key="3">
    <source>
        <dbReference type="ARBA" id="ARBA00023002"/>
    </source>
</evidence>
<protein>
    <submittedName>
        <fullName evidence="4">Uncharacterized protein</fullName>
    </submittedName>
</protein>
<dbReference type="InterPro" id="IPR002347">
    <property type="entry name" value="SDR_fam"/>
</dbReference>
<feature type="non-terminal residue" evidence="4">
    <location>
        <position position="139"/>
    </location>
</feature>
<evidence type="ECO:0000313" key="5">
    <source>
        <dbReference type="Proteomes" id="UP000824469"/>
    </source>
</evidence>
<feature type="non-terminal residue" evidence="4">
    <location>
        <position position="1"/>
    </location>
</feature>
<reference evidence="4 5" key="1">
    <citation type="journal article" date="2021" name="Nat. Plants">
        <title>The Taxus genome provides insights into paclitaxel biosynthesis.</title>
        <authorList>
            <person name="Xiong X."/>
            <person name="Gou J."/>
            <person name="Liao Q."/>
            <person name="Li Y."/>
            <person name="Zhou Q."/>
            <person name="Bi G."/>
            <person name="Li C."/>
            <person name="Du R."/>
            <person name="Wang X."/>
            <person name="Sun T."/>
            <person name="Guo L."/>
            <person name="Liang H."/>
            <person name="Lu P."/>
            <person name="Wu Y."/>
            <person name="Zhang Z."/>
            <person name="Ro D.K."/>
            <person name="Shang Y."/>
            <person name="Huang S."/>
            <person name="Yan J."/>
        </authorList>
    </citation>
    <scope>NUCLEOTIDE SEQUENCE [LARGE SCALE GENOMIC DNA]</scope>
    <source>
        <strain evidence="4">Ta-2019</strain>
    </source>
</reference>
<comment type="similarity">
    <text evidence="1">Belongs to the short-chain dehydrogenases/reductases (SDR) family.</text>
</comment>
<dbReference type="AlphaFoldDB" id="A0AA38C8K4"/>